<keyword evidence="1" id="KW-1133">Transmembrane helix</keyword>
<gene>
    <name evidence="2" type="ORF">ACFFIT_11925</name>
</gene>
<reference evidence="2 3" key="1">
    <citation type="submission" date="2024-09" db="EMBL/GenBank/DDBJ databases">
        <authorList>
            <person name="Sun Q."/>
            <person name="Mori K."/>
        </authorList>
    </citation>
    <scope>NUCLEOTIDE SEQUENCE [LARGE SCALE GENOMIC DNA]</scope>
    <source>
        <strain evidence="2 3">CCM 8545</strain>
    </source>
</reference>
<dbReference type="RefSeq" id="WP_385877932.1">
    <property type="nucleotide sequence ID" value="NZ_JBHLXE010000108.1"/>
</dbReference>
<dbReference type="EMBL" id="JBHLXE010000108">
    <property type="protein sequence ID" value="MFC0180780.1"/>
    <property type="molecule type" value="Genomic_DNA"/>
</dbReference>
<dbReference type="InterPro" id="IPR009323">
    <property type="entry name" value="DUF979"/>
</dbReference>
<name>A0ABV6CCQ9_9GAMM</name>
<feature type="transmembrane region" description="Helical" evidence="1">
    <location>
        <begin position="230"/>
        <end position="263"/>
    </location>
</feature>
<feature type="transmembrane region" description="Helical" evidence="1">
    <location>
        <begin position="192"/>
        <end position="210"/>
    </location>
</feature>
<feature type="transmembrane region" description="Helical" evidence="1">
    <location>
        <begin position="73"/>
        <end position="94"/>
    </location>
</feature>
<feature type="transmembrane region" description="Helical" evidence="1">
    <location>
        <begin position="115"/>
        <end position="135"/>
    </location>
</feature>
<feature type="transmembrane region" description="Helical" evidence="1">
    <location>
        <begin position="318"/>
        <end position="338"/>
    </location>
</feature>
<protein>
    <submittedName>
        <fullName evidence="2">DUF979 domain-containing protein</fullName>
    </submittedName>
</protein>
<keyword evidence="3" id="KW-1185">Reference proteome</keyword>
<comment type="caution">
    <text evidence="2">The sequence shown here is derived from an EMBL/GenBank/DDBJ whole genome shotgun (WGS) entry which is preliminary data.</text>
</comment>
<dbReference type="Proteomes" id="UP001589758">
    <property type="component" value="Unassembled WGS sequence"/>
</dbReference>
<organism evidence="2 3">
    <name type="scientific">Thorsellia kenyensis</name>
    <dbReference type="NCBI Taxonomy" id="1549888"/>
    <lineage>
        <taxon>Bacteria</taxon>
        <taxon>Pseudomonadati</taxon>
        <taxon>Pseudomonadota</taxon>
        <taxon>Gammaproteobacteria</taxon>
        <taxon>Enterobacterales</taxon>
        <taxon>Thorselliaceae</taxon>
        <taxon>Thorsellia</taxon>
    </lineage>
</organism>
<keyword evidence="1" id="KW-0472">Membrane</keyword>
<dbReference type="Pfam" id="PF06166">
    <property type="entry name" value="DUF979"/>
    <property type="match status" value="1"/>
</dbReference>
<evidence type="ECO:0000256" key="1">
    <source>
        <dbReference type="SAM" id="Phobius"/>
    </source>
</evidence>
<evidence type="ECO:0000313" key="2">
    <source>
        <dbReference type="EMBL" id="MFC0180780.1"/>
    </source>
</evidence>
<evidence type="ECO:0000313" key="3">
    <source>
        <dbReference type="Proteomes" id="UP001589758"/>
    </source>
</evidence>
<feature type="transmembrane region" description="Helical" evidence="1">
    <location>
        <begin position="6"/>
        <end position="24"/>
    </location>
</feature>
<feature type="transmembrane region" description="Helical" evidence="1">
    <location>
        <begin position="275"/>
        <end position="298"/>
    </location>
</feature>
<keyword evidence="1" id="KW-0812">Transmembrane</keyword>
<feature type="transmembrane region" description="Helical" evidence="1">
    <location>
        <begin position="150"/>
        <end position="171"/>
    </location>
</feature>
<sequence length="340" mass="37354">MNFEQQYLYWIAGIILIFVSIRSFKDTNNPRRITTGIFWGIYGFIFLIGPWTYSLSMNIFNQTEEQAKEFIHIFIGFLVVGMGLLAGLGGVKLGKYPDISEENRQKSLTKNGNKIFIPALLIPIGTVLGVLLFKIEGLNQFVFGTNSNPTLITLFSMAVGSLSGLAIALVYTKEKPTQVIEETRRLLDSIGWAFILPQILATLGLLFTNAGVGDAIARLTETYLAVDNKFIAVVIYVLGMAILTMIMGNAFAAFPIVTAGVGIPILLIQHEGNPAIMAAIGMFSGYCGTLMTPMAANFNIVPAALLELKDKNLVIKTQIPTAVPLLIVNIFLMYFLMFKF</sequence>
<proteinExistence type="predicted"/>
<feature type="transmembrane region" description="Helical" evidence="1">
    <location>
        <begin position="36"/>
        <end position="53"/>
    </location>
</feature>
<accession>A0ABV6CCQ9</accession>